<evidence type="ECO:0000313" key="1">
    <source>
        <dbReference type="EMBL" id="KKN22564.1"/>
    </source>
</evidence>
<organism evidence="1">
    <name type="scientific">marine sediment metagenome</name>
    <dbReference type="NCBI Taxonomy" id="412755"/>
    <lineage>
        <taxon>unclassified sequences</taxon>
        <taxon>metagenomes</taxon>
        <taxon>ecological metagenomes</taxon>
    </lineage>
</organism>
<sequence length="256" mass="28549">MANTRRTNLVFPVGGLVRRHAFQAQPEFTTADAVNVRPADAGEGRLRGGSRPGLVKAFDTQLGGGSWVNAMGSASLATTSRWTRFLDTFSVPGDLPPHWSYGPWGGAQSFFVNDQQRLEAPNNNDYNAIWNNSVRADVSRRSISALNVFHSTDQAFWITGDSFVLYFWIDLDEVPDASRNSLEWRMILTYHESLPELPLRSGFAVASRLRIAVNADYQTFTNDFEIAHTEENKMPRISSYKLDVLSAVDGEQNLTA</sequence>
<dbReference type="AlphaFoldDB" id="A0A0F9NXH6"/>
<dbReference type="EMBL" id="LAZR01003048">
    <property type="protein sequence ID" value="KKN22564.1"/>
    <property type="molecule type" value="Genomic_DNA"/>
</dbReference>
<comment type="caution">
    <text evidence="1">The sequence shown here is derived from an EMBL/GenBank/DDBJ whole genome shotgun (WGS) entry which is preliminary data.</text>
</comment>
<reference evidence="1" key="1">
    <citation type="journal article" date="2015" name="Nature">
        <title>Complex archaea that bridge the gap between prokaryotes and eukaryotes.</title>
        <authorList>
            <person name="Spang A."/>
            <person name="Saw J.H."/>
            <person name="Jorgensen S.L."/>
            <person name="Zaremba-Niedzwiedzka K."/>
            <person name="Martijn J."/>
            <person name="Lind A.E."/>
            <person name="van Eijk R."/>
            <person name="Schleper C."/>
            <person name="Guy L."/>
            <person name="Ettema T.J."/>
        </authorList>
    </citation>
    <scope>NUCLEOTIDE SEQUENCE</scope>
</reference>
<feature type="non-terminal residue" evidence="1">
    <location>
        <position position="256"/>
    </location>
</feature>
<name>A0A0F9NXH6_9ZZZZ</name>
<proteinExistence type="predicted"/>
<gene>
    <name evidence="1" type="ORF">LCGC14_0913670</name>
</gene>
<accession>A0A0F9NXH6</accession>
<protein>
    <submittedName>
        <fullName evidence="1">Uncharacterized protein</fullName>
    </submittedName>
</protein>